<reference evidence="2 3" key="1">
    <citation type="submission" date="2019-11" db="EMBL/GenBank/DDBJ databases">
        <title>Comparative genomics of hydrocarbon-degrading Desulfosarcina strains.</title>
        <authorList>
            <person name="Watanabe M."/>
            <person name="Kojima H."/>
            <person name="Fukui M."/>
        </authorList>
    </citation>
    <scope>NUCLEOTIDE SEQUENCE [LARGE SCALE GENOMIC DNA]</scope>
    <source>
        <strain evidence="2 3">PP31</strain>
    </source>
</reference>
<proteinExistence type="predicted"/>
<protein>
    <recommendedName>
        <fullName evidence="4">Mechanosensitive ion channel protein MscS</fullName>
    </recommendedName>
</protein>
<dbReference type="EMBL" id="AP021875">
    <property type="protein sequence ID" value="BBO76322.1"/>
    <property type="molecule type" value="Genomic_DNA"/>
</dbReference>
<organism evidence="2 3">
    <name type="scientific">Desulfosarcina widdelii</name>
    <dbReference type="NCBI Taxonomy" id="947919"/>
    <lineage>
        <taxon>Bacteria</taxon>
        <taxon>Pseudomonadati</taxon>
        <taxon>Thermodesulfobacteriota</taxon>
        <taxon>Desulfobacteria</taxon>
        <taxon>Desulfobacterales</taxon>
        <taxon>Desulfosarcinaceae</taxon>
        <taxon>Desulfosarcina</taxon>
    </lineage>
</organism>
<feature type="transmembrane region" description="Helical" evidence="1">
    <location>
        <begin position="80"/>
        <end position="98"/>
    </location>
</feature>
<feature type="transmembrane region" description="Helical" evidence="1">
    <location>
        <begin position="179"/>
        <end position="207"/>
    </location>
</feature>
<evidence type="ECO:0000313" key="2">
    <source>
        <dbReference type="EMBL" id="BBO76322.1"/>
    </source>
</evidence>
<keyword evidence="1" id="KW-1133">Transmembrane helix</keyword>
<accession>A0A5K7Z2S4</accession>
<evidence type="ECO:0008006" key="4">
    <source>
        <dbReference type="Google" id="ProtNLM"/>
    </source>
</evidence>
<feature type="transmembrane region" description="Helical" evidence="1">
    <location>
        <begin position="219"/>
        <end position="240"/>
    </location>
</feature>
<keyword evidence="3" id="KW-1185">Reference proteome</keyword>
<gene>
    <name evidence="2" type="ORF">DSCW_37390</name>
</gene>
<feature type="transmembrane region" description="Helical" evidence="1">
    <location>
        <begin position="110"/>
        <end position="127"/>
    </location>
</feature>
<feature type="transmembrane region" description="Helical" evidence="1">
    <location>
        <begin position="139"/>
        <end position="159"/>
    </location>
</feature>
<feature type="transmembrane region" description="Helical" evidence="1">
    <location>
        <begin position="283"/>
        <end position="300"/>
    </location>
</feature>
<dbReference type="AlphaFoldDB" id="A0A5K7Z2S4"/>
<dbReference type="KEGG" id="dwd:DSCW_37390"/>
<keyword evidence="1" id="KW-0472">Membrane</keyword>
<keyword evidence="1" id="KW-0812">Transmembrane</keyword>
<feature type="transmembrane region" description="Helical" evidence="1">
    <location>
        <begin position="37"/>
        <end position="59"/>
    </location>
</feature>
<name>A0A5K7Z2S4_9BACT</name>
<evidence type="ECO:0000256" key="1">
    <source>
        <dbReference type="SAM" id="Phobius"/>
    </source>
</evidence>
<sequence>MIVALPLLGIVITGRDAALYLEFPPTTRYVQHAGFSWGWFAFFTLADLLLMGGLLWAVCSGRKRKKVLAPPTPARKPFPWWGWTGLALCLLSWLLAWQRFTWFWLFQPHTFMPIWAGFILAVNALAVKRSGSCLLLRRPLGFVLLFPTSAAFWWVFEFFNRLVQNWYYTGIEGMGSVQYSYFSSLAFATVLPGVLSMVDLLLTFPALGHGLARCRPIRLPAVPWIAPVLLAFAGAGLALIGIFPDQLFALLWVSPLLIVLCLQRLTGRPTLLHPLGHGDWRPLVVPALAALTCGFFWEMWNYSSLARWTYSIPYVERFYLFEMPILGYGGYLPFGLECLLAGSLVIGNPFDSVGRHGFSHRRP</sequence>
<dbReference type="Proteomes" id="UP000427769">
    <property type="component" value="Chromosome"/>
</dbReference>
<evidence type="ECO:0000313" key="3">
    <source>
        <dbReference type="Proteomes" id="UP000427769"/>
    </source>
</evidence>
<feature type="transmembrane region" description="Helical" evidence="1">
    <location>
        <begin position="325"/>
        <end position="346"/>
    </location>
</feature>